<dbReference type="EMBL" id="FN654703">
    <property type="protein sequence ID" value="CBY35963.1"/>
    <property type="molecule type" value="Genomic_DNA"/>
</dbReference>
<gene>
    <name evidence="1" type="ORF">GSOID_T00028439001</name>
</gene>
<protein>
    <submittedName>
        <fullName evidence="1">Uncharacterized protein</fullName>
    </submittedName>
</protein>
<proteinExistence type="predicted"/>
<name>E4YKF2_OIKDI</name>
<organism evidence="1">
    <name type="scientific">Oikopleura dioica</name>
    <name type="common">Tunicate</name>
    <dbReference type="NCBI Taxonomy" id="34765"/>
    <lineage>
        <taxon>Eukaryota</taxon>
        <taxon>Metazoa</taxon>
        <taxon>Chordata</taxon>
        <taxon>Tunicata</taxon>
        <taxon>Appendicularia</taxon>
        <taxon>Copelata</taxon>
        <taxon>Oikopleuridae</taxon>
        <taxon>Oikopleura</taxon>
    </lineage>
</organism>
<evidence type="ECO:0000313" key="1">
    <source>
        <dbReference type="EMBL" id="CBY35963.1"/>
    </source>
</evidence>
<accession>E4YKF2</accession>
<dbReference type="AlphaFoldDB" id="E4YKF2"/>
<dbReference type="Proteomes" id="UP000011014">
    <property type="component" value="Unassembled WGS sequence"/>
</dbReference>
<reference evidence="1" key="1">
    <citation type="journal article" date="2010" name="Science">
        <title>Plasticity of animal genome architecture unmasked by rapid evolution of a pelagic tunicate.</title>
        <authorList>
            <person name="Denoeud F."/>
            <person name="Henriet S."/>
            <person name="Mungpakdee S."/>
            <person name="Aury J.M."/>
            <person name="Da Silva C."/>
            <person name="Brinkmann H."/>
            <person name="Mikhaleva J."/>
            <person name="Olsen L.C."/>
            <person name="Jubin C."/>
            <person name="Canestro C."/>
            <person name="Bouquet J.M."/>
            <person name="Danks G."/>
            <person name="Poulain J."/>
            <person name="Campsteijn C."/>
            <person name="Adamski M."/>
            <person name="Cross I."/>
            <person name="Yadetie F."/>
            <person name="Muffato M."/>
            <person name="Louis A."/>
            <person name="Butcher S."/>
            <person name="Tsagkogeorga G."/>
            <person name="Konrad A."/>
            <person name="Singh S."/>
            <person name="Jensen M.F."/>
            <person name="Cong E.H."/>
            <person name="Eikeseth-Otteraa H."/>
            <person name="Noel B."/>
            <person name="Anthouard V."/>
            <person name="Porcel B.M."/>
            <person name="Kachouri-Lafond R."/>
            <person name="Nishino A."/>
            <person name="Ugolini M."/>
            <person name="Chourrout P."/>
            <person name="Nishida H."/>
            <person name="Aasland R."/>
            <person name="Huzurbazar S."/>
            <person name="Westhof E."/>
            <person name="Delsuc F."/>
            <person name="Lehrach H."/>
            <person name="Reinhardt R."/>
            <person name="Weissenbach J."/>
            <person name="Roy S.W."/>
            <person name="Artiguenave F."/>
            <person name="Postlethwait J.H."/>
            <person name="Manak J.R."/>
            <person name="Thompson E.M."/>
            <person name="Jaillon O."/>
            <person name="Du Pasquier L."/>
            <person name="Boudinot P."/>
            <person name="Liberles D.A."/>
            <person name="Volff J.N."/>
            <person name="Philippe H."/>
            <person name="Lenhard B."/>
            <person name="Roest Crollius H."/>
            <person name="Wincker P."/>
            <person name="Chourrout D."/>
        </authorList>
    </citation>
    <scope>NUCLEOTIDE SEQUENCE [LARGE SCALE GENOMIC DNA]</scope>
</reference>
<sequence length="79" mass="8395">MSQSKGTISGGTVSKIIKDPTLGNIQTKALGQSGFQQNIPTKASGFAQSYDIDVEVETTQTIHITNVQIIQSEVSIVES</sequence>